<evidence type="ECO:0000256" key="1">
    <source>
        <dbReference type="SAM" id="MobiDB-lite"/>
    </source>
</evidence>
<accession>A0A9J6EY63</accession>
<protein>
    <submittedName>
        <fullName evidence="2">Uncharacterized protein</fullName>
    </submittedName>
</protein>
<feature type="region of interest" description="Disordered" evidence="1">
    <location>
        <begin position="154"/>
        <end position="233"/>
    </location>
</feature>
<dbReference type="EMBL" id="JABSTU010000001">
    <property type="protein sequence ID" value="KAH8039354.1"/>
    <property type="molecule type" value="Genomic_DNA"/>
</dbReference>
<name>A0A9J6EY63_RHIMP</name>
<dbReference type="AlphaFoldDB" id="A0A9J6EY63"/>
<organism evidence="2 3">
    <name type="scientific">Rhipicephalus microplus</name>
    <name type="common">Cattle tick</name>
    <name type="synonym">Boophilus microplus</name>
    <dbReference type="NCBI Taxonomy" id="6941"/>
    <lineage>
        <taxon>Eukaryota</taxon>
        <taxon>Metazoa</taxon>
        <taxon>Ecdysozoa</taxon>
        <taxon>Arthropoda</taxon>
        <taxon>Chelicerata</taxon>
        <taxon>Arachnida</taxon>
        <taxon>Acari</taxon>
        <taxon>Parasitiformes</taxon>
        <taxon>Ixodida</taxon>
        <taxon>Ixodoidea</taxon>
        <taxon>Ixodidae</taxon>
        <taxon>Rhipicephalinae</taxon>
        <taxon>Rhipicephalus</taxon>
        <taxon>Boophilus</taxon>
    </lineage>
</organism>
<evidence type="ECO:0000313" key="2">
    <source>
        <dbReference type="EMBL" id="KAH8039354.1"/>
    </source>
</evidence>
<gene>
    <name evidence="2" type="ORF">HPB51_005684</name>
</gene>
<reference evidence="2" key="1">
    <citation type="journal article" date="2020" name="Cell">
        <title>Large-Scale Comparative Analyses of Tick Genomes Elucidate Their Genetic Diversity and Vector Capacities.</title>
        <authorList>
            <consortium name="Tick Genome and Microbiome Consortium (TIGMIC)"/>
            <person name="Jia N."/>
            <person name="Wang J."/>
            <person name="Shi W."/>
            <person name="Du L."/>
            <person name="Sun Y."/>
            <person name="Zhan W."/>
            <person name="Jiang J.F."/>
            <person name="Wang Q."/>
            <person name="Zhang B."/>
            <person name="Ji P."/>
            <person name="Bell-Sakyi L."/>
            <person name="Cui X.M."/>
            <person name="Yuan T.T."/>
            <person name="Jiang B.G."/>
            <person name="Yang W.F."/>
            <person name="Lam T.T."/>
            <person name="Chang Q.C."/>
            <person name="Ding S.J."/>
            <person name="Wang X.J."/>
            <person name="Zhu J.G."/>
            <person name="Ruan X.D."/>
            <person name="Zhao L."/>
            <person name="Wei J.T."/>
            <person name="Ye R.Z."/>
            <person name="Que T.C."/>
            <person name="Du C.H."/>
            <person name="Zhou Y.H."/>
            <person name="Cheng J.X."/>
            <person name="Dai P.F."/>
            <person name="Guo W.B."/>
            <person name="Han X.H."/>
            <person name="Huang E.J."/>
            <person name="Li L.F."/>
            <person name="Wei W."/>
            <person name="Gao Y.C."/>
            <person name="Liu J.Z."/>
            <person name="Shao H.Z."/>
            <person name="Wang X."/>
            <person name="Wang C.C."/>
            <person name="Yang T.C."/>
            <person name="Huo Q.B."/>
            <person name="Li W."/>
            <person name="Chen H.Y."/>
            <person name="Chen S.E."/>
            <person name="Zhou L.G."/>
            <person name="Ni X.B."/>
            <person name="Tian J.H."/>
            <person name="Sheng Y."/>
            <person name="Liu T."/>
            <person name="Pan Y.S."/>
            <person name="Xia L.Y."/>
            <person name="Li J."/>
            <person name="Zhao F."/>
            <person name="Cao W.C."/>
        </authorList>
    </citation>
    <scope>NUCLEOTIDE SEQUENCE</scope>
    <source>
        <strain evidence="2">Rmic-2018</strain>
    </source>
</reference>
<keyword evidence="3" id="KW-1185">Reference proteome</keyword>
<dbReference type="Proteomes" id="UP000821866">
    <property type="component" value="Chromosome 1"/>
</dbReference>
<evidence type="ECO:0000313" key="3">
    <source>
        <dbReference type="Proteomes" id="UP000821866"/>
    </source>
</evidence>
<proteinExistence type="predicted"/>
<comment type="caution">
    <text evidence="2">The sequence shown here is derived from an EMBL/GenBank/DDBJ whole genome shotgun (WGS) entry which is preliminary data.</text>
</comment>
<sequence length="448" mass="49822">MAIVEECDVRGVLSSATCRSALPTQLIIPLAELNHLGDRLGTLRSQHLEFTVVDSFHDVLDLACLVQSRIDEFVEKEHIFDLARESFICSLYSAPQALFSTKAAHSRMAKDFREGFCRFRPAAKNPTKLARKGLSNFFIAEVWKKKIKSHADRMTAGYGSKNASGSDNFKRRSRRTNPLPPSQPNAGGPNSGRGQRLGPDQGPGPAQRPSATPPSLQDREGALHPVPDPSLSQRVEMAIKGTRHSRSRWARANAALAQQIPHRVPSAEASSVPSPFCQDVIAWRSSVRYIEPLFTPLKLSHLQEATVSCKSSQNSRESIEVSTEVMASGSGDMPDLAKCRNVSVLLDALELRGEDENVKRVFLEPSKERTELLLWVLSMTDPSRAIMGYISLPTEENELCECLVNVLMELDCVPDGKYKDFVRGTCEIKEQMHFWYKLLKTAEGAQYK</sequence>
<reference evidence="2" key="2">
    <citation type="submission" date="2021-09" db="EMBL/GenBank/DDBJ databases">
        <authorList>
            <person name="Jia N."/>
            <person name="Wang J."/>
            <person name="Shi W."/>
            <person name="Du L."/>
            <person name="Sun Y."/>
            <person name="Zhan W."/>
            <person name="Jiang J."/>
            <person name="Wang Q."/>
            <person name="Zhang B."/>
            <person name="Ji P."/>
            <person name="Sakyi L.B."/>
            <person name="Cui X."/>
            <person name="Yuan T."/>
            <person name="Jiang B."/>
            <person name="Yang W."/>
            <person name="Lam T.T.-Y."/>
            <person name="Chang Q."/>
            <person name="Ding S."/>
            <person name="Wang X."/>
            <person name="Zhu J."/>
            <person name="Ruan X."/>
            <person name="Zhao L."/>
            <person name="Wei J."/>
            <person name="Que T."/>
            <person name="Du C."/>
            <person name="Cheng J."/>
            <person name="Dai P."/>
            <person name="Han X."/>
            <person name="Huang E."/>
            <person name="Gao Y."/>
            <person name="Liu J."/>
            <person name="Shao H."/>
            <person name="Ye R."/>
            <person name="Li L."/>
            <person name="Wei W."/>
            <person name="Wang X."/>
            <person name="Wang C."/>
            <person name="Huo Q."/>
            <person name="Li W."/>
            <person name="Guo W."/>
            <person name="Chen H."/>
            <person name="Chen S."/>
            <person name="Zhou L."/>
            <person name="Zhou L."/>
            <person name="Ni X."/>
            <person name="Tian J."/>
            <person name="Zhou Y."/>
            <person name="Sheng Y."/>
            <person name="Liu T."/>
            <person name="Pan Y."/>
            <person name="Xia L."/>
            <person name="Li J."/>
            <person name="Zhao F."/>
            <person name="Cao W."/>
        </authorList>
    </citation>
    <scope>NUCLEOTIDE SEQUENCE</scope>
    <source>
        <strain evidence="2">Rmic-2018</strain>
        <tissue evidence="2">Larvae</tissue>
    </source>
</reference>